<evidence type="ECO:0000313" key="3">
    <source>
        <dbReference type="Proteomes" id="UP001066276"/>
    </source>
</evidence>
<dbReference type="EMBL" id="JANPWB010000004">
    <property type="protein sequence ID" value="KAJ1191509.1"/>
    <property type="molecule type" value="Genomic_DNA"/>
</dbReference>
<name>A0AAV7UR20_PLEWA</name>
<evidence type="ECO:0000256" key="1">
    <source>
        <dbReference type="SAM" id="MobiDB-lite"/>
    </source>
</evidence>
<dbReference type="AlphaFoldDB" id="A0AAV7UR20"/>
<comment type="caution">
    <text evidence="2">The sequence shown here is derived from an EMBL/GenBank/DDBJ whole genome shotgun (WGS) entry which is preliminary data.</text>
</comment>
<organism evidence="2 3">
    <name type="scientific">Pleurodeles waltl</name>
    <name type="common">Iberian ribbed newt</name>
    <dbReference type="NCBI Taxonomy" id="8319"/>
    <lineage>
        <taxon>Eukaryota</taxon>
        <taxon>Metazoa</taxon>
        <taxon>Chordata</taxon>
        <taxon>Craniata</taxon>
        <taxon>Vertebrata</taxon>
        <taxon>Euteleostomi</taxon>
        <taxon>Amphibia</taxon>
        <taxon>Batrachia</taxon>
        <taxon>Caudata</taxon>
        <taxon>Salamandroidea</taxon>
        <taxon>Salamandridae</taxon>
        <taxon>Pleurodelinae</taxon>
        <taxon>Pleurodeles</taxon>
    </lineage>
</organism>
<accession>A0AAV7UR20</accession>
<feature type="compositionally biased region" description="Low complexity" evidence="1">
    <location>
        <begin position="94"/>
        <end position="108"/>
    </location>
</feature>
<feature type="compositionally biased region" description="Basic residues" evidence="1">
    <location>
        <begin position="138"/>
        <end position="151"/>
    </location>
</feature>
<feature type="compositionally biased region" description="Basic and acidic residues" evidence="1">
    <location>
        <begin position="228"/>
        <end position="249"/>
    </location>
</feature>
<feature type="compositionally biased region" description="Low complexity" evidence="1">
    <location>
        <begin position="121"/>
        <end position="135"/>
    </location>
</feature>
<dbReference type="Proteomes" id="UP001066276">
    <property type="component" value="Chromosome 2_2"/>
</dbReference>
<sequence>MVSRGIKTTDKSPGTRGRGHAGKDVGRIVRELCWGLHLSDPTEPCLGAADAAAVCLTGGTRATERAGGSADPGERENQETPHGLRARSPRARAGDSGSRGARRAVGSGQEAAAEETDACLSGPPGASRGRSGSSGPREKRRPHRALKHSKGLVRSAERLRGAYGVVPPPGDCGVPGGASQNRSRTGGNCGVGGNDRLQHQWTIQTKVKAHAIPEGPRDVGLGIPCGGREPDPRSPSAHEHKTPPRREENGPPSSQ</sequence>
<feature type="region of interest" description="Disordered" evidence="1">
    <location>
        <begin position="1"/>
        <end position="23"/>
    </location>
</feature>
<evidence type="ECO:0000313" key="2">
    <source>
        <dbReference type="EMBL" id="KAJ1191509.1"/>
    </source>
</evidence>
<proteinExistence type="predicted"/>
<keyword evidence="3" id="KW-1185">Reference proteome</keyword>
<feature type="region of interest" description="Disordered" evidence="1">
    <location>
        <begin position="60"/>
        <end position="194"/>
    </location>
</feature>
<protein>
    <submittedName>
        <fullName evidence="2">Uncharacterized protein</fullName>
    </submittedName>
</protein>
<feature type="region of interest" description="Disordered" evidence="1">
    <location>
        <begin position="209"/>
        <end position="255"/>
    </location>
</feature>
<reference evidence="2" key="1">
    <citation type="journal article" date="2022" name="bioRxiv">
        <title>Sequencing and chromosome-scale assembly of the giantPleurodeles waltlgenome.</title>
        <authorList>
            <person name="Brown T."/>
            <person name="Elewa A."/>
            <person name="Iarovenko S."/>
            <person name="Subramanian E."/>
            <person name="Araus A.J."/>
            <person name="Petzold A."/>
            <person name="Susuki M."/>
            <person name="Suzuki K.-i.T."/>
            <person name="Hayashi T."/>
            <person name="Toyoda A."/>
            <person name="Oliveira C."/>
            <person name="Osipova E."/>
            <person name="Leigh N.D."/>
            <person name="Simon A."/>
            <person name="Yun M.H."/>
        </authorList>
    </citation>
    <scope>NUCLEOTIDE SEQUENCE</scope>
    <source>
        <strain evidence="2">20211129_DDA</strain>
        <tissue evidence="2">Liver</tissue>
    </source>
</reference>
<gene>
    <name evidence="2" type="ORF">NDU88_000825</name>
</gene>